<reference evidence="4 5" key="1">
    <citation type="submission" date="2023-11" db="EMBL/GenBank/DDBJ databases">
        <title>Draft genome sequence of Microbacterium arthrosphaerae JCM 30492.</title>
        <authorList>
            <person name="Zhang G."/>
            <person name="Ding Y."/>
        </authorList>
    </citation>
    <scope>NUCLEOTIDE SEQUENCE [LARGE SCALE GENOMIC DNA]</scope>
    <source>
        <strain evidence="4 5">JCM 30492</strain>
    </source>
</reference>
<accession>A0ABU4GXT2</accession>
<organism evidence="4 5">
    <name type="scientific">Microbacterium arthrosphaerae</name>
    <dbReference type="NCBI Taxonomy" id="792652"/>
    <lineage>
        <taxon>Bacteria</taxon>
        <taxon>Bacillati</taxon>
        <taxon>Actinomycetota</taxon>
        <taxon>Actinomycetes</taxon>
        <taxon>Micrococcales</taxon>
        <taxon>Microbacteriaceae</taxon>
        <taxon>Microbacterium</taxon>
    </lineage>
</organism>
<evidence type="ECO:0000259" key="3">
    <source>
        <dbReference type="Pfam" id="PF14016"/>
    </source>
</evidence>
<feature type="transmembrane region" description="Helical" evidence="2">
    <location>
        <begin position="121"/>
        <end position="144"/>
    </location>
</feature>
<comment type="caution">
    <text evidence="4">The sequence shown here is derived from an EMBL/GenBank/DDBJ whole genome shotgun (WGS) entry which is preliminary data.</text>
</comment>
<gene>
    <name evidence="4" type="ORF">R8Z58_03770</name>
</gene>
<feature type="transmembrane region" description="Helical" evidence="2">
    <location>
        <begin position="195"/>
        <end position="218"/>
    </location>
</feature>
<keyword evidence="2" id="KW-0472">Membrane</keyword>
<feature type="transmembrane region" description="Helical" evidence="2">
    <location>
        <begin position="12"/>
        <end position="31"/>
    </location>
</feature>
<dbReference type="RefSeq" id="WP_318352406.1">
    <property type="nucleotide sequence ID" value="NZ_JAWQEV010000001.1"/>
</dbReference>
<evidence type="ECO:0000313" key="5">
    <source>
        <dbReference type="Proteomes" id="UP001283109"/>
    </source>
</evidence>
<feature type="transmembrane region" description="Helical" evidence="2">
    <location>
        <begin position="64"/>
        <end position="83"/>
    </location>
</feature>
<feature type="transmembrane region" description="Helical" evidence="2">
    <location>
        <begin position="164"/>
        <end position="183"/>
    </location>
</feature>
<dbReference type="Pfam" id="PF14016">
    <property type="entry name" value="DUF4232"/>
    <property type="match status" value="1"/>
</dbReference>
<name>A0ABU4GXT2_9MICO</name>
<feature type="region of interest" description="Disordered" evidence="1">
    <location>
        <begin position="235"/>
        <end position="265"/>
    </location>
</feature>
<sequence>MSTSPRDSRRSWTPLVPSVAAGALWLVVAWVRWAFLDIPSGVAQIGNLIPAVIPPTVRTWPAPWPALALVMSALAVIASHALFSRLAITGKGGRAATESGAGRRDAHAAPANDRHAANPVIGAWFATIAAGATVGLALDVAVVWDSLAMFGPRGLIVGEFGAAAAAGALWGLVAGWMPGLLAGRALRSVEPSRRLAGWLVVAAGLAVVATIGATVAGADVRRADIAAQNQARLEAEAETSWGAPPDPAAQGEPVPASAPATGPLDPQWCTADRAMLLKGEPDAATGHRGLAIMLSNFSDEPCVIEGYPDVAFGDQNAHLLAAVVEQGGSFMAQDPGPARIELPAGGSAVTYLGWDAAPPHGALVTKTVYAAPTAGMERGSWPIDLDIIEGSTVKVTAWQLGAAPGQY</sequence>
<evidence type="ECO:0000313" key="4">
    <source>
        <dbReference type="EMBL" id="MDW4571892.1"/>
    </source>
</evidence>
<protein>
    <submittedName>
        <fullName evidence="4">DUF4232 domain-containing protein</fullName>
    </submittedName>
</protein>
<keyword evidence="2" id="KW-0812">Transmembrane</keyword>
<evidence type="ECO:0000256" key="1">
    <source>
        <dbReference type="SAM" id="MobiDB-lite"/>
    </source>
</evidence>
<dbReference type="EMBL" id="JAWQEV010000001">
    <property type="protein sequence ID" value="MDW4571892.1"/>
    <property type="molecule type" value="Genomic_DNA"/>
</dbReference>
<feature type="domain" description="DUF4232" evidence="3">
    <location>
        <begin position="280"/>
        <end position="399"/>
    </location>
</feature>
<evidence type="ECO:0000256" key="2">
    <source>
        <dbReference type="SAM" id="Phobius"/>
    </source>
</evidence>
<dbReference type="Proteomes" id="UP001283109">
    <property type="component" value="Unassembled WGS sequence"/>
</dbReference>
<keyword evidence="2" id="KW-1133">Transmembrane helix</keyword>
<keyword evidence="5" id="KW-1185">Reference proteome</keyword>
<proteinExistence type="predicted"/>
<dbReference type="InterPro" id="IPR025326">
    <property type="entry name" value="DUF4232"/>
</dbReference>